<keyword evidence="2" id="KW-1185">Reference proteome</keyword>
<protein>
    <submittedName>
        <fullName evidence="1">Uncharacterized protein</fullName>
    </submittedName>
</protein>
<dbReference type="AlphaFoldDB" id="A0A167ZE91"/>
<evidence type="ECO:0000313" key="2">
    <source>
        <dbReference type="Proteomes" id="UP000078544"/>
    </source>
</evidence>
<gene>
    <name evidence="1" type="ORF">AAL_06170</name>
</gene>
<evidence type="ECO:0000313" key="1">
    <source>
        <dbReference type="EMBL" id="KZZ92544.1"/>
    </source>
</evidence>
<proteinExistence type="predicted"/>
<sequence length="86" mass="9358">MAAPQYRGLSAQKELVGVIVFNVPSEGPGAVTGYTCACHDTRRSNTPGLPEPRSWTSLCRFLGAPVCNCRMQPRRLQAKRRTQGPG</sequence>
<dbReference type="Proteomes" id="UP000078544">
    <property type="component" value="Unassembled WGS sequence"/>
</dbReference>
<accession>A0A167ZE91</accession>
<reference evidence="1 2" key="1">
    <citation type="journal article" date="2016" name="Genome Biol. Evol.">
        <title>Divergent and convergent evolution of fungal pathogenicity.</title>
        <authorList>
            <person name="Shang Y."/>
            <person name="Xiao G."/>
            <person name="Zheng P."/>
            <person name="Cen K."/>
            <person name="Zhan S."/>
            <person name="Wang C."/>
        </authorList>
    </citation>
    <scope>NUCLEOTIDE SEQUENCE [LARGE SCALE GENOMIC DNA]</scope>
    <source>
        <strain evidence="1 2">RCEF 2490</strain>
    </source>
</reference>
<comment type="caution">
    <text evidence="1">The sequence shown here is derived from an EMBL/GenBank/DDBJ whole genome shotgun (WGS) entry which is preliminary data.</text>
</comment>
<dbReference type="EMBL" id="AZGY01000015">
    <property type="protein sequence ID" value="KZZ92544.1"/>
    <property type="molecule type" value="Genomic_DNA"/>
</dbReference>
<name>A0A167ZE91_9HYPO</name>
<organism evidence="1 2">
    <name type="scientific">Moelleriella libera RCEF 2490</name>
    <dbReference type="NCBI Taxonomy" id="1081109"/>
    <lineage>
        <taxon>Eukaryota</taxon>
        <taxon>Fungi</taxon>
        <taxon>Dikarya</taxon>
        <taxon>Ascomycota</taxon>
        <taxon>Pezizomycotina</taxon>
        <taxon>Sordariomycetes</taxon>
        <taxon>Hypocreomycetidae</taxon>
        <taxon>Hypocreales</taxon>
        <taxon>Clavicipitaceae</taxon>
        <taxon>Moelleriella</taxon>
    </lineage>
</organism>